<evidence type="ECO:0000256" key="1">
    <source>
        <dbReference type="ARBA" id="ARBA00022795"/>
    </source>
</evidence>
<dbReference type="Pfam" id="PF05130">
    <property type="entry name" value="FlgN"/>
    <property type="match status" value="1"/>
</dbReference>
<organism evidence="2 3">
    <name type="scientific">Aminithiophilus ramosus</name>
    <dbReference type="NCBI Taxonomy" id="3029084"/>
    <lineage>
        <taxon>Bacteria</taxon>
        <taxon>Thermotogati</taxon>
        <taxon>Synergistota</taxon>
        <taxon>Synergistia</taxon>
        <taxon>Synergistales</taxon>
        <taxon>Aminithiophilaceae</taxon>
        <taxon>Aminithiophilus</taxon>
    </lineage>
</organism>
<dbReference type="InterPro" id="IPR007809">
    <property type="entry name" value="FlgN-like"/>
</dbReference>
<keyword evidence="2" id="KW-0282">Flagellum</keyword>
<dbReference type="AlphaFoldDB" id="A0A9Q7EU59"/>
<reference evidence="3" key="1">
    <citation type="submission" date="2021-04" db="EMBL/GenBank/DDBJ databases">
        <title>A novel Synergistetes isolate from a pyrite-forming mixed culture.</title>
        <authorList>
            <person name="Bunk B."/>
            <person name="Sproer C."/>
            <person name="Spring S."/>
            <person name="Pester M."/>
        </authorList>
    </citation>
    <scope>NUCLEOTIDE SEQUENCE [LARGE SCALE GENOMIC DNA]</scope>
    <source>
        <strain evidence="3">J.5.4.2-T.3.5.2</strain>
    </source>
</reference>
<evidence type="ECO:0000313" key="3">
    <source>
        <dbReference type="Proteomes" id="UP000671879"/>
    </source>
</evidence>
<dbReference type="Gene3D" id="1.20.58.300">
    <property type="entry name" value="FlgN-like"/>
    <property type="match status" value="1"/>
</dbReference>
<protein>
    <submittedName>
        <fullName evidence="2">Flagellar export chaperone FlgN</fullName>
    </submittedName>
</protein>
<keyword evidence="3" id="KW-1185">Reference proteome</keyword>
<dbReference type="GO" id="GO:0044780">
    <property type="term" value="P:bacterial-type flagellum assembly"/>
    <property type="evidence" value="ECO:0007669"/>
    <property type="project" value="InterPro"/>
</dbReference>
<keyword evidence="1" id="KW-1005">Bacterial flagellum biogenesis</keyword>
<sequence length="148" mass="16081">MTAADMLLLLEEEASALLEVVGIALGQREALRQGRLDSLQDLVGQMRKAAFRAQQAEFERNAFARAFAAERGVDPRLSALADSVGGDDGRALREAGRKLTRAVASVKSETQILSRLVEENGTLNDMLLSEWRRLQGKLPLSGGFDARG</sequence>
<dbReference type="InterPro" id="IPR036679">
    <property type="entry name" value="FlgN-like_sf"/>
</dbReference>
<accession>A0A9Q7EU59</accession>
<proteinExistence type="predicted"/>
<dbReference type="EMBL" id="CP072943">
    <property type="protein sequence ID" value="QTX31478.1"/>
    <property type="molecule type" value="Genomic_DNA"/>
</dbReference>
<gene>
    <name evidence="2" type="primary">flgN</name>
    <name evidence="2" type="ORF">KAR29_08870</name>
</gene>
<keyword evidence="2" id="KW-0966">Cell projection</keyword>
<dbReference type="KEGG" id="aram:KAR29_08870"/>
<name>A0A9Q7EU59_9BACT</name>
<evidence type="ECO:0000313" key="2">
    <source>
        <dbReference type="EMBL" id="QTX31478.1"/>
    </source>
</evidence>
<dbReference type="Proteomes" id="UP000671879">
    <property type="component" value="Chromosome"/>
</dbReference>
<dbReference type="SUPFAM" id="SSF140566">
    <property type="entry name" value="FlgN-like"/>
    <property type="match status" value="1"/>
</dbReference>
<dbReference type="RefSeq" id="WP_274372644.1">
    <property type="nucleotide sequence ID" value="NZ_CP072943.1"/>
</dbReference>
<keyword evidence="2" id="KW-0969">Cilium</keyword>